<dbReference type="InParanoid" id="A0A1X7VU15"/>
<dbReference type="EnsemblMetazoa" id="Aqu2.1.42908_001">
    <property type="protein sequence ID" value="Aqu2.1.42908_001"/>
    <property type="gene ID" value="Aqu2.1.42908"/>
</dbReference>
<accession>A0A1X7VU15</accession>
<organism evidence="1">
    <name type="scientific">Amphimedon queenslandica</name>
    <name type="common">Sponge</name>
    <dbReference type="NCBI Taxonomy" id="400682"/>
    <lineage>
        <taxon>Eukaryota</taxon>
        <taxon>Metazoa</taxon>
        <taxon>Porifera</taxon>
        <taxon>Demospongiae</taxon>
        <taxon>Heteroscleromorpha</taxon>
        <taxon>Haplosclerida</taxon>
        <taxon>Niphatidae</taxon>
        <taxon>Amphimedon</taxon>
    </lineage>
</organism>
<dbReference type="AlphaFoldDB" id="A0A1X7VU15"/>
<reference evidence="1" key="1">
    <citation type="submission" date="2017-05" db="UniProtKB">
        <authorList>
            <consortium name="EnsemblMetazoa"/>
        </authorList>
    </citation>
    <scope>IDENTIFICATION</scope>
</reference>
<evidence type="ECO:0000313" key="1">
    <source>
        <dbReference type="EnsemblMetazoa" id="Aqu2.1.42908_001"/>
    </source>
</evidence>
<sequence>MSRKRLTFESLSDIKAEGCNAEFHAAIEFLSPMKKSTSVREYYHGKVTDGGSSFRIAGFDTNSWAKLSAISAAKSPPS</sequence>
<name>A0A1X7VU15_AMPQE</name>
<protein>
    <submittedName>
        <fullName evidence="1">Uncharacterized protein</fullName>
    </submittedName>
</protein>
<proteinExistence type="predicted"/>